<dbReference type="InterPro" id="IPR053924">
    <property type="entry name" value="RecX_HTH_2nd"/>
</dbReference>
<protein>
    <recommendedName>
        <fullName evidence="3">Regulatory protein RecX</fullName>
    </recommendedName>
</protein>
<proteinExistence type="inferred from homology"/>
<evidence type="ECO:0000256" key="4">
    <source>
        <dbReference type="ARBA" id="ARBA00022490"/>
    </source>
</evidence>
<accession>A0A1G1X962</accession>
<comment type="subcellular location">
    <subcellularLocation>
        <location evidence="1">Cytoplasm</location>
    </subcellularLocation>
</comment>
<comment type="similarity">
    <text evidence="2">Belongs to the RecX family.</text>
</comment>
<dbReference type="AlphaFoldDB" id="A0A1G1X962"/>
<evidence type="ECO:0000259" key="6">
    <source>
        <dbReference type="Pfam" id="PF21982"/>
    </source>
</evidence>
<dbReference type="GO" id="GO:0005737">
    <property type="term" value="C:cytoplasm"/>
    <property type="evidence" value="ECO:0007669"/>
    <property type="project" value="UniProtKB-SubCell"/>
</dbReference>
<dbReference type="InterPro" id="IPR003783">
    <property type="entry name" value="Regulatory_RecX"/>
</dbReference>
<dbReference type="Pfam" id="PF02631">
    <property type="entry name" value="RecX_HTH2"/>
    <property type="match status" value="1"/>
</dbReference>
<evidence type="ECO:0000256" key="3">
    <source>
        <dbReference type="ARBA" id="ARBA00018111"/>
    </source>
</evidence>
<evidence type="ECO:0000259" key="5">
    <source>
        <dbReference type="Pfam" id="PF02631"/>
    </source>
</evidence>
<organism evidence="7 8">
    <name type="scientific">Candidatus Andersenbacteria bacterium RIFCSPHIGHO2_12_FULL_45_11b</name>
    <dbReference type="NCBI Taxonomy" id="1797282"/>
    <lineage>
        <taxon>Bacteria</taxon>
        <taxon>Candidatus Anderseniibacteriota</taxon>
    </lineage>
</organism>
<dbReference type="Gene3D" id="1.10.10.10">
    <property type="entry name" value="Winged helix-like DNA-binding domain superfamily/Winged helix DNA-binding domain"/>
    <property type="match status" value="3"/>
</dbReference>
<evidence type="ECO:0000313" key="7">
    <source>
        <dbReference type="EMBL" id="OGY36120.1"/>
    </source>
</evidence>
<evidence type="ECO:0000256" key="2">
    <source>
        <dbReference type="ARBA" id="ARBA00009695"/>
    </source>
</evidence>
<dbReference type="EMBL" id="MHHS01000037">
    <property type="protein sequence ID" value="OGY36120.1"/>
    <property type="molecule type" value="Genomic_DNA"/>
</dbReference>
<keyword evidence="4" id="KW-0963">Cytoplasm</keyword>
<dbReference type="Proteomes" id="UP000177941">
    <property type="component" value="Unassembled WGS sequence"/>
</dbReference>
<dbReference type="InterPro" id="IPR036388">
    <property type="entry name" value="WH-like_DNA-bd_sf"/>
</dbReference>
<dbReference type="PANTHER" id="PTHR33602">
    <property type="entry name" value="REGULATORY PROTEIN RECX FAMILY PROTEIN"/>
    <property type="match status" value="1"/>
</dbReference>
<reference evidence="7 8" key="1">
    <citation type="journal article" date="2016" name="Nat. Commun.">
        <title>Thousands of microbial genomes shed light on interconnected biogeochemical processes in an aquifer system.</title>
        <authorList>
            <person name="Anantharaman K."/>
            <person name="Brown C.T."/>
            <person name="Hug L.A."/>
            <person name="Sharon I."/>
            <person name="Castelle C.J."/>
            <person name="Probst A.J."/>
            <person name="Thomas B.C."/>
            <person name="Singh A."/>
            <person name="Wilkins M.J."/>
            <person name="Karaoz U."/>
            <person name="Brodie E.L."/>
            <person name="Williams K.H."/>
            <person name="Hubbard S.S."/>
            <person name="Banfield J.F."/>
        </authorList>
    </citation>
    <scope>NUCLEOTIDE SEQUENCE [LARGE SCALE GENOMIC DNA]</scope>
</reference>
<feature type="domain" description="RecX first three-helical" evidence="6">
    <location>
        <begin position="6"/>
        <end position="41"/>
    </location>
</feature>
<dbReference type="Pfam" id="PF21982">
    <property type="entry name" value="RecX_HTH1"/>
    <property type="match status" value="1"/>
</dbReference>
<name>A0A1G1X962_9BACT</name>
<sequence>MSKPPREIAIDILSRRDHSVREMRMKLKRNNISSEIIDETILWLIEKRLLNDRNFAQKKAESIMRLKFCGPTYIKNKLREAGIASDIIDEVVGNIADDAEWHDRAKKAVMQWQKVHPKHKDDKTRQQRFLASRGFDFSTI</sequence>
<dbReference type="GO" id="GO:0006282">
    <property type="term" value="P:regulation of DNA repair"/>
    <property type="evidence" value="ECO:0007669"/>
    <property type="project" value="InterPro"/>
</dbReference>
<feature type="domain" description="RecX second three-helical" evidence="5">
    <location>
        <begin position="51"/>
        <end position="91"/>
    </location>
</feature>
<gene>
    <name evidence="7" type="ORF">A3E36_00865</name>
</gene>
<dbReference type="InterPro" id="IPR053926">
    <property type="entry name" value="RecX_HTH_1st"/>
</dbReference>
<dbReference type="PANTHER" id="PTHR33602:SF1">
    <property type="entry name" value="REGULATORY PROTEIN RECX FAMILY PROTEIN"/>
    <property type="match status" value="1"/>
</dbReference>
<evidence type="ECO:0000313" key="8">
    <source>
        <dbReference type="Proteomes" id="UP000177941"/>
    </source>
</evidence>
<evidence type="ECO:0000256" key="1">
    <source>
        <dbReference type="ARBA" id="ARBA00004496"/>
    </source>
</evidence>
<comment type="caution">
    <text evidence="7">The sequence shown here is derived from an EMBL/GenBank/DDBJ whole genome shotgun (WGS) entry which is preliminary data.</text>
</comment>